<dbReference type="EMBL" id="JAHRHJ020000011">
    <property type="protein sequence ID" value="KAH9296190.1"/>
    <property type="molecule type" value="Genomic_DNA"/>
</dbReference>
<gene>
    <name evidence="1" type="ORF">KI387_039778</name>
</gene>
<dbReference type="AlphaFoldDB" id="A0AA38C998"/>
<organism evidence="1 2">
    <name type="scientific">Taxus chinensis</name>
    <name type="common">Chinese yew</name>
    <name type="synonym">Taxus wallichiana var. chinensis</name>
    <dbReference type="NCBI Taxonomy" id="29808"/>
    <lineage>
        <taxon>Eukaryota</taxon>
        <taxon>Viridiplantae</taxon>
        <taxon>Streptophyta</taxon>
        <taxon>Embryophyta</taxon>
        <taxon>Tracheophyta</taxon>
        <taxon>Spermatophyta</taxon>
        <taxon>Pinopsida</taxon>
        <taxon>Pinidae</taxon>
        <taxon>Conifers II</taxon>
        <taxon>Cupressales</taxon>
        <taxon>Taxaceae</taxon>
        <taxon>Taxus</taxon>
    </lineage>
</organism>
<protein>
    <submittedName>
        <fullName evidence="1">Uncharacterized protein</fullName>
    </submittedName>
</protein>
<feature type="non-terminal residue" evidence="1">
    <location>
        <position position="98"/>
    </location>
</feature>
<dbReference type="Proteomes" id="UP000824469">
    <property type="component" value="Unassembled WGS sequence"/>
</dbReference>
<proteinExistence type="predicted"/>
<evidence type="ECO:0000313" key="2">
    <source>
        <dbReference type="Proteomes" id="UP000824469"/>
    </source>
</evidence>
<keyword evidence="2" id="KW-1185">Reference proteome</keyword>
<sequence>MKMAKDMLKMKEVVFQNCDVHLLNVKSTIHHIKLLVEMIHSMELAEEREKYGKGPKVEIPEPNDTFWKATIESLVKEWNGCKSSFKIFIIMIKLIVFF</sequence>
<evidence type="ECO:0000313" key="1">
    <source>
        <dbReference type="EMBL" id="KAH9296190.1"/>
    </source>
</evidence>
<comment type="caution">
    <text evidence="1">The sequence shown here is derived from an EMBL/GenBank/DDBJ whole genome shotgun (WGS) entry which is preliminary data.</text>
</comment>
<name>A0AA38C998_TAXCH</name>
<accession>A0AA38C998</accession>
<reference evidence="1 2" key="1">
    <citation type="journal article" date="2021" name="Nat. Plants">
        <title>The Taxus genome provides insights into paclitaxel biosynthesis.</title>
        <authorList>
            <person name="Xiong X."/>
            <person name="Gou J."/>
            <person name="Liao Q."/>
            <person name="Li Y."/>
            <person name="Zhou Q."/>
            <person name="Bi G."/>
            <person name="Li C."/>
            <person name="Du R."/>
            <person name="Wang X."/>
            <person name="Sun T."/>
            <person name="Guo L."/>
            <person name="Liang H."/>
            <person name="Lu P."/>
            <person name="Wu Y."/>
            <person name="Zhang Z."/>
            <person name="Ro D.K."/>
            <person name="Shang Y."/>
            <person name="Huang S."/>
            <person name="Yan J."/>
        </authorList>
    </citation>
    <scope>NUCLEOTIDE SEQUENCE [LARGE SCALE GENOMIC DNA]</scope>
    <source>
        <strain evidence="1">Ta-2019</strain>
    </source>
</reference>